<evidence type="ECO:0000313" key="1">
    <source>
        <dbReference type="EMBL" id="KIK10865.1"/>
    </source>
</evidence>
<keyword evidence="2" id="KW-1185">Reference proteome</keyword>
<reference evidence="2" key="2">
    <citation type="submission" date="2015-01" db="EMBL/GenBank/DDBJ databases">
        <title>Evolutionary Origins and Diversification of the Mycorrhizal Mutualists.</title>
        <authorList>
            <consortium name="DOE Joint Genome Institute"/>
            <consortium name="Mycorrhizal Genomics Consortium"/>
            <person name="Kohler A."/>
            <person name="Kuo A."/>
            <person name="Nagy L.G."/>
            <person name="Floudas D."/>
            <person name="Copeland A."/>
            <person name="Barry K.W."/>
            <person name="Cichocki N."/>
            <person name="Veneault-Fourrey C."/>
            <person name="LaButti K."/>
            <person name="Lindquist E.A."/>
            <person name="Lipzen A."/>
            <person name="Lundell T."/>
            <person name="Morin E."/>
            <person name="Murat C."/>
            <person name="Riley R."/>
            <person name="Ohm R."/>
            <person name="Sun H."/>
            <person name="Tunlid A."/>
            <person name="Henrissat B."/>
            <person name="Grigoriev I.V."/>
            <person name="Hibbett D.S."/>
            <person name="Martin F."/>
        </authorList>
    </citation>
    <scope>NUCLEOTIDE SEQUENCE [LARGE SCALE GENOMIC DNA]</scope>
    <source>
        <strain evidence="2">441</strain>
    </source>
</reference>
<dbReference type="Proteomes" id="UP000054018">
    <property type="component" value="Unassembled WGS sequence"/>
</dbReference>
<name>A0A0C9XF04_9AGAM</name>
<evidence type="ECO:0000313" key="2">
    <source>
        <dbReference type="Proteomes" id="UP000054018"/>
    </source>
</evidence>
<organism evidence="1 2">
    <name type="scientific">Pisolithus microcarpus 441</name>
    <dbReference type="NCBI Taxonomy" id="765257"/>
    <lineage>
        <taxon>Eukaryota</taxon>
        <taxon>Fungi</taxon>
        <taxon>Dikarya</taxon>
        <taxon>Basidiomycota</taxon>
        <taxon>Agaricomycotina</taxon>
        <taxon>Agaricomycetes</taxon>
        <taxon>Agaricomycetidae</taxon>
        <taxon>Boletales</taxon>
        <taxon>Sclerodermatineae</taxon>
        <taxon>Pisolithaceae</taxon>
        <taxon>Pisolithus</taxon>
    </lineage>
</organism>
<protein>
    <submittedName>
        <fullName evidence="1">Uncharacterized protein</fullName>
    </submittedName>
</protein>
<gene>
    <name evidence="1" type="ORF">PISMIDRAFT_20012</name>
</gene>
<sequence length="254" mass="28704">MGATSPNYLNYVWTLVIYNGRYPLDGKTEEQNDCIWVLSEIYRGTDITLDRVPELLTQTCSLTPKYRLVLELALVLLLEECRSFRNQEVNPGSTVDEKCPDIKAEEAEPDPWLMEPFEFITDDGYSKKQDTSYSETAKFLSQTVPDAASAFTWHSFLDAAAWNKVDYSLYNATNTTMAIPATTFHPVVVNKMLQLYLTGHAPLPLAHLLYQYACYDCQYLGHWSCHNGQGSRWTPPDVPSTSNGSQLCTLCKEG</sequence>
<proteinExistence type="predicted"/>
<dbReference type="EMBL" id="KN834386">
    <property type="protein sequence ID" value="KIK10865.1"/>
    <property type="molecule type" value="Genomic_DNA"/>
</dbReference>
<dbReference type="AlphaFoldDB" id="A0A0C9XF04"/>
<reference evidence="1 2" key="1">
    <citation type="submission" date="2014-04" db="EMBL/GenBank/DDBJ databases">
        <authorList>
            <consortium name="DOE Joint Genome Institute"/>
            <person name="Kuo A."/>
            <person name="Kohler A."/>
            <person name="Costa M.D."/>
            <person name="Nagy L.G."/>
            <person name="Floudas D."/>
            <person name="Copeland A."/>
            <person name="Barry K.W."/>
            <person name="Cichocki N."/>
            <person name="Veneault-Fourrey C."/>
            <person name="LaButti K."/>
            <person name="Lindquist E.A."/>
            <person name="Lipzen A."/>
            <person name="Lundell T."/>
            <person name="Morin E."/>
            <person name="Murat C."/>
            <person name="Sun H."/>
            <person name="Tunlid A."/>
            <person name="Henrissat B."/>
            <person name="Grigoriev I.V."/>
            <person name="Hibbett D.S."/>
            <person name="Martin F."/>
            <person name="Nordberg H.P."/>
            <person name="Cantor M.N."/>
            <person name="Hua S.X."/>
        </authorList>
    </citation>
    <scope>NUCLEOTIDE SEQUENCE [LARGE SCALE GENOMIC DNA]</scope>
    <source>
        <strain evidence="1 2">441</strain>
    </source>
</reference>
<accession>A0A0C9XF04</accession>
<dbReference type="HOGENOM" id="CLU_036516_1_0_1"/>
<dbReference type="OrthoDB" id="2711642at2759"/>